<proteinExistence type="inferred from homology"/>
<evidence type="ECO:0000256" key="1">
    <source>
        <dbReference type="ARBA" id="ARBA00008894"/>
    </source>
</evidence>
<dbReference type="Gene3D" id="1.20.5.4130">
    <property type="match status" value="1"/>
</dbReference>
<dbReference type="InterPro" id="IPR032675">
    <property type="entry name" value="LRR_dom_sf"/>
</dbReference>
<keyword evidence="5" id="KW-0611">Plant defense</keyword>
<evidence type="ECO:0000256" key="4">
    <source>
        <dbReference type="ARBA" id="ARBA00022741"/>
    </source>
</evidence>
<name>A0ABC9GDD2_9POAL</name>
<comment type="similarity">
    <text evidence="1">Belongs to the disease resistance NB-LRR family.</text>
</comment>
<protein>
    <submittedName>
        <fullName evidence="13">Uncharacterized protein</fullName>
    </submittedName>
</protein>
<dbReference type="Pfam" id="PF25019">
    <property type="entry name" value="LRR_R13L1-DRL21"/>
    <property type="match status" value="1"/>
</dbReference>
<dbReference type="PRINTS" id="PR00364">
    <property type="entry name" value="DISEASERSIST"/>
</dbReference>
<keyword evidence="3" id="KW-0677">Repeat</keyword>
<keyword evidence="7" id="KW-0175">Coiled coil</keyword>
<dbReference type="InterPro" id="IPR056789">
    <property type="entry name" value="LRR_R13L1-DRL21"/>
</dbReference>
<dbReference type="GO" id="GO:0005524">
    <property type="term" value="F:ATP binding"/>
    <property type="evidence" value="ECO:0007669"/>
    <property type="project" value="UniProtKB-KW"/>
</dbReference>
<evidence type="ECO:0000259" key="9">
    <source>
        <dbReference type="Pfam" id="PF18052"/>
    </source>
</evidence>
<evidence type="ECO:0000259" key="8">
    <source>
        <dbReference type="Pfam" id="PF00931"/>
    </source>
</evidence>
<dbReference type="Pfam" id="PF00560">
    <property type="entry name" value="LRR_1"/>
    <property type="match status" value="3"/>
</dbReference>
<sequence length="1340" mass="152842">MVSSIAWRSAGAVGGLIARKLGGLVWDEATLLWSFKDGVDNLRETMVEVNALMHDADRRPSQDQGELVGIWKNRFKSVACDVEDLLDKFEAIELLKRNQSKMKIFFSSCNPLWVRLNMAHKIKKVEKDLNKIKEEGHSLHLVPNYNTQVSAEGIRNEASVPWTDEEVDIGMIGRDIEKENIMKLLVKTEAEEQISIIPVIGLGGLGKTTLAQAVFSDKRAKIFDLRVWVFVSKKFDLRRIGEIILSAASIDSGTSERYIPQQISDLSLIIEQLKTILPTKRYLIVLDDIWEEGDDNLEKLERMLQYGMKGSKIILTTRMAPVVQKLDMCVLARRKKICSVHKRDWINLSLLSPEDCWQVMREKALGQDDDGIGRLEEIGREIATKCQGLPLLARSFGFLLSQQDKSTAAWERIRDREIILGMTEDHQSRETMERLMLSYCYLPFEVKLCFAYCAVFPQGFSIARDHLTQQWRALGYIGVSADDHYCINFLLGMSFLHISKSSQSTREHDEAPIKVTMHDLVHDLARMIAGNEIIVLHASEKTKWSTHEKRYCRHMQLTKKHSKALKEFPEKIRSLHVTDDSGMQLRQTSFSKYEYLRVLNLRGCSTEIEGEPARTSISLPSSIHRLLLLRYLDASGLSITELPTTFHKLQNMQTLIMSDCALETLPDNIGSLLNLRYLDLSGNRNLNKLPISFGELSAVSFLKLSGCSKLSGLPESIHKFECLRHLDMSGCCSLQKLPDKFGGLPKLLFLNLSSCSKLVKLPDTVNLESLEHLNLSSCHELQSLPEDFGNLDKLKFLNLSDCYKLQMLPESFCQLKHLKDLDLSDCHDLKELPECFGNLSELHSLNLSSCSKLRSLPESLGNLLKLKHLNLSYCLRFERLPSLFCNLKLQTLYMTEMQSLCELPDCIGNMTSLTLLEVSTGKSDIDYKLAPSILRRLRLGERIVHDVHDVQEDYGWSCSILSLGKLTCQRLQINGLHNVKRPEDAELAKLRDNPDLRELDLFWYCAEGIENRRDAEVLENLVPPRTLEGFELKGYVSRNFPNWMVDISSYLPYLTSIGLVGLNACDSLPPLGMLPNLRLLTMRGIPNIRKIGNEFYGEEGTCKKLRVIQLGYLENLDEWWTTRSGDDEEFLIPNLHRLEVSHCPKLVFLPCPPQSMYWHLHNSDWVLPTHEFGRLSSSTLPFRAQIWSPYFSHDTWSWLQHLTTLEELVVHGGNSFSTFPDANPCFPSLRYLDMSFPHLEMLPEWLGQLTTLEELFIFKCFNLTSLPASIQNLTTLKKLQIRLCPRVVKRCKGEDAHKISHIPEVIIGGERYVRGQLIEESRAHQQAWQPSSAPALRSGD</sequence>
<evidence type="ECO:0000256" key="6">
    <source>
        <dbReference type="ARBA" id="ARBA00022840"/>
    </source>
</evidence>
<feature type="domain" description="NB-ARC" evidence="8">
    <location>
        <begin position="177"/>
        <end position="367"/>
    </location>
</feature>
<dbReference type="Gene3D" id="3.80.10.10">
    <property type="entry name" value="Ribonuclease Inhibitor"/>
    <property type="match status" value="4"/>
</dbReference>
<organism evidence="13 14">
    <name type="scientific">Urochloa decumbens</name>
    <dbReference type="NCBI Taxonomy" id="240449"/>
    <lineage>
        <taxon>Eukaryota</taxon>
        <taxon>Viridiplantae</taxon>
        <taxon>Streptophyta</taxon>
        <taxon>Embryophyta</taxon>
        <taxon>Tracheophyta</taxon>
        <taxon>Spermatophyta</taxon>
        <taxon>Magnoliopsida</taxon>
        <taxon>Liliopsida</taxon>
        <taxon>Poales</taxon>
        <taxon>Poaceae</taxon>
        <taxon>PACMAD clade</taxon>
        <taxon>Panicoideae</taxon>
        <taxon>Panicodae</taxon>
        <taxon>Paniceae</taxon>
        <taxon>Melinidinae</taxon>
        <taxon>Urochloa</taxon>
    </lineage>
</organism>
<evidence type="ECO:0000259" key="11">
    <source>
        <dbReference type="Pfam" id="PF23598"/>
    </source>
</evidence>
<dbReference type="Proteomes" id="UP001497457">
    <property type="component" value="Chromosome 9rd"/>
</dbReference>
<dbReference type="PANTHER" id="PTHR36766:SF40">
    <property type="entry name" value="DISEASE RESISTANCE PROTEIN RGA3"/>
    <property type="match status" value="1"/>
</dbReference>
<dbReference type="SUPFAM" id="SSF52058">
    <property type="entry name" value="L domain-like"/>
    <property type="match status" value="2"/>
</dbReference>
<evidence type="ECO:0000256" key="5">
    <source>
        <dbReference type="ARBA" id="ARBA00022821"/>
    </source>
</evidence>
<dbReference type="EMBL" id="OZ075119">
    <property type="protein sequence ID" value="CAL5092543.1"/>
    <property type="molecule type" value="Genomic_DNA"/>
</dbReference>
<dbReference type="InterPro" id="IPR002182">
    <property type="entry name" value="NB-ARC"/>
</dbReference>
<dbReference type="InterPro" id="IPR036388">
    <property type="entry name" value="WH-like_DNA-bd_sf"/>
</dbReference>
<evidence type="ECO:0000313" key="14">
    <source>
        <dbReference type="Proteomes" id="UP001497457"/>
    </source>
</evidence>
<evidence type="ECO:0000256" key="7">
    <source>
        <dbReference type="ARBA" id="ARBA00023054"/>
    </source>
</evidence>
<dbReference type="InterPro" id="IPR001611">
    <property type="entry name" value="Leu-rich_rpt"/>
</dbReference>
<dbReference type="InterPro" id="IPR058922">
    <property type="entry name" value="WHD_DRP"/>
</dbReference>
<dbReference type="PANTHER" id="PTHR36766">
    <property type="entry name" value="PLANT BROAD-SPECTRUM MILDEW RESISTANCE PROTEIN RPW8"/>
    <property type="match status" value="1"/>
</dbReference>
<dbReference type="Pfam" id="PF23598">
    <property type="entry name" value="LRR_14"/>
    <property type="match status" value="1"/>
</dbReference>
<dbReference type="GO" id="GO:0051707">
    <property type="term" value="P:response to other organism"/>
    <property type="evidence" value="ECO:0007669"/>
    <property type="project" value="UniProtKB-ARBA"/>
</dbReference>
<gene>
    <name evidence="13" type="ORF">URODEC1_LOCUS114936</name>
</gene>
<keyword evidence="6" id="KW-0067">ATP-binding</keyword>
<keyword evidence="4" id="KW-0547">Nucleotide-binding</keyword>
<dbReference type="SUPFAM" id="SSF52540">
    <property type="entry name" value="P-loop containing nucleoside triphosphate hydrolases"/>
    <property type="match status" value="1"/>
</dbReference>
<dbReference type="Pfam" id="PF23559">
    <property type="entry name" value="WHD_DRP"/>
    <property type="match status" value="1"/>
</dbReference>
<feature type="domain" description="Disease resistance protein winged helix" evidence="10">
    <location>
        <begin position="455"/>
        <end position="525"/>
    </location>
</feature>
<dbReference type="Pfam" id="PF00931">
    <property type="entry name" value="NB-ARC"/>
    <property type="match status" value="1"/>
</dbReference>
<feature type="domain" description="Disease resistance N-terminal" evidence="9">
    <location>
        <begin position="18"/>
        <end position="103"/>
    </location>
</feature>
<keyword evidence="14" id="KW-1185">Reference proteome</keyword>
<evidence type="ECO:0000259" key="12">
    <source>
        <dbReference type="Pfam" id="PF25019"/>
    </source>
</evidence>
<dbReference type="InterPro" id="IPR041118">
    <property type="entry name" value="Rx_N"/>
</dbReference>
<dbReference type="Gene3D" id="1.10.10.10">
    <property type="entry name" value="Winged helix-like DNA-binding domain superfamily/Winged helix DNA-binding domain"/>
    <property type="match status" value="1"/>
</dbReference>
<dbReference type="InterPro" id="IPR003591">
    <property type="entry name" value="Leu-rich_rpt_typical-subtyp"/>
</dbReference>
<evidence type="ECO:0000256" key="2">
    <source>
        <dbReference type="ARBA" id="ARBA00022614"/>
    </source>
</evidence>
<evidence type="ECO:0000259" key="10">
    <source>
        <dbReference type="Pfam" id="PF23559"/>
    </source>
</evidence>
<dbReference type="InterPro" id="IPR055414">
    <property type="entry name" value="LRR_R13L4/SHOC2-like"/>
</dbReference>
<dbReference type="InterPro" id="IPR042197">
    <property type="entry name" value="Apaf_helical"/>
</dbReference>
<dbReference type="SMART" id="SM00369">
    <property type="entry name" value="LRR_TYP"/>
    <property type="match status" value="5"/>
</dbReference>
<accession>A0ABC9GDD2</accession>
<keyword evidence="2" id="KW-0433">Leucine-rich repeat</keyword>
<dbReference type="GO" id="GO:0006952">
    <property type="term" value="P:defense response"/>
    <property type="evidence" value="ECO:0007669"/>
    <property type="project" value="UniProtKB-KW"/>
</dbReference>
<evidence type="ECO:0000313" key="13">
    <source>
        <dbReference type="EMBL" id="CAL5092543.1"/>
    </source>
</evidence>
<feature type="domain" description="Disease resistance R13L4/SHOC-2-like LRR" evidence="11">
    <location>
        <begin position="571"/>
        <end position="702"/>
    </location>
</feature>
<dbReference type="Pfam" id="PF18052">
    <property type="entry name" value="Rx_N"/>
    <property type="match status" value="1"/>
</dbReference>
<reference evidence="13" key="1">
    <citation type="submission" date="2024-10" db="EMBL/GenBank/DDBJ databases">
        <authorList>
            <person name="Ryan C."/>
        </authorList>
    </citation>
    <scope>NUCLEOTIDE SEQUENCE [LARGE SCALE GENOMIC DNA]</scope>
</reference>
<dbReference type="Gene3D" id="1.10.8.430">
    <property type="entry name" value="Helical domain of apoptotic protease-activating factors"/>
    <property type="match status" value="1"/>
</dbReference>
<dbReference type="SUPFAM" id="SSF52047">
    <property type="entry name" value="RNI-like"/>
    <property type="match status" value="1"/>
</dbReference>
<dbReference type="Gene3D" id="3.40.50.300">
    <property type="entry name" value="P-loop containing nucleotide triphosphate hydrolases"/>
    <property type="match status" value="1"/>
</dbReference>
<feature type="domain" description="R13L1/DRL21-like LRR repeat region" evidence="12">
    <location>
        <begin position="963"/>
        <end position="1084"/>
    </location>
</feature>
<dbReference type="InterPro" id="IPR027417">
    <property type="entry name" value="P-loop_NTPase"/>
</dbReference>
<evidence type="ECO:0000256" key="3">
    <source>
        <dbReference type="ARBA" id="ARBA00022737"/>
    </source>
</evidence>